<sequence length="116" mass="12851">MYTVVKNPFSFIVTSGLRTSKTQIKSKGILEVFSGQAFHYRHGSLEACNHRKRDTCAHKFSSPLRLSVKIFPQCLSRVGPKVLKSGVHHCVKVAPAQMRSQTLTISSSNRGSFLSS</sequence>
<keyword evidence="2" id="KW-1185">Reference proteome</keyword>
<accession>A0A8X6RPY2</accession>
<proteinExistence type="predicted"/>
<evidence type="ECO:0000313" key="2">
    <source>
        <dbReference type="Proteomes" id="UP000887159"/>
    </source>
</evidence>
<name>A0A8X6RPY2_TRICX</name>
<reference evidence="1" key="1">
    <citation type="submission" date="2020-08" db="EMBL/GenBank/DDBJ databases">
        <title>Multicomponent nature underlies the extraordinary mechanical properties of spider dragline silk.</title>
        <authorList>
            <person name="Kono N."/>
            <person name="Nakamura H."/>
            <person name="Mori M."/>
            <person name="Yoshida Y."/>
            <person name="Ohtoshi R."/>
            <person name="Malay A.D."/>
            <person name="Moran D.A.P."/>
            <person name="Tomita M."/>
            <person name="Numata K."/>
            <person name="Arakawa K."/>
        </authorList>
    </citation>
    <scope>NUCLEOTIDE SEQUENCE</scope>
</reference>
<protein>
    <submittedName>
        <fullName evidence="1">Uncharacterized protein</fullName>
    </submittedName>
</protein>
<gene>
    <name evidence="1" type="ORF">TNCV_244411</name>
</gene>
<dbReference type="EMBL" id="BMAU01021193">
    <property type="protein sequence ID" value="GFX96654.1"/>
    <property type="molecule type" value="Genomic_DNA"/>
</dbReference>
<evidence type="ECO:0000313" key="1">
    <source>
        <dbReference type="EMBL" id="GFX96654.1"/>
    </source>
</evidence>
<organism evidence="1 2">
    <name type="scientific">Trichonephila clavipes</name>
    <name type="common">Golden silk orbweaver</name>
    <name type="synonym">Nephila clavipes</name>
    <dbReference type="NCBI Taxonomy" id="2585209"/>
    <lineage>
        <taxon>Eukaryota</taxon>
        <taxon>Metazoa</taxon>
        <taxon>Ecdysozoa</taxon>
        <taxon>Arthropoda</taxon>
        <taxon>Chelicerata</taxon>
        <taxon>Arachnida</taxon>
        <taxon>Araneae</taxon>
        <taxon>Araneomorphae</taxon>
        <taxon>Entelegynae</taxon>
        <taxon>Araneoidea</taxon>
        <taxon>Nephilidae</taxon>
        <taxon>Trichonephila</taxon>
    </lineage>
</organism>
<dbReference type="AlphaFoldDB" id="A0A8X6RPY2"/>
<comment type="caution">
    <text evidence="1">The sequence shown here is derived from an EMBL/GenBank/DDBJ whole genome shotgun (WGS) entry which is preliminary data.</text>
</comment>
<dbReference type="Proteomes" id="UP000887159">
    <property type="component" value="Unassembled WGS sequence"/>
</dbReference>